<sequence length="462" mass="49152">MTVPPAELTDRLRAHGQEHALLGWGSLDTSARAALVRQLEALDLAELATLRERALAPPEAPPEQFEPVPITPAGFTAEEKARGADALGRGEIAALLVAGGQGSRLGALQPKGMFPAGAISGTSLFQIHAEKVLATSRRYGRAAPLLIMTSPATDAPTRAFFAENGNFGLAPGQVTFFQQGTMPAVCPHTGKLLFEAPGKLFLSPNGHGGTLTALADSGSLRALTEQGVKHVSYFQVDNPLVKVFDPGFIGRHIAAESEASSKVVAKTAPDEKVGVLVSANGRGSIIEYTLLPKHLTEEREPTGELRFRAGSPAIHLFSVAFLERVTRTAAGSLPYRAALKAVAHFDPRAGQSVPAPSAKEPNAVKFERFIFDALPHAERWLAVETLRSEEFAPIKNASGADSPETSRAAQIALHTEWLRRAGIDTSGHAVEVSPLFGLDAEHLAEKLRGDKPVKIVEPTVFK</sequence>
<keyword evidence="5" id="KW-1185">Reference proteome</keyword>
<accession>A0ABS5C5U7</accession>
<comment type="caution">
    <text evidence="4">The sequence shown here is derived from an EMBL/GenBank/DDBJ whole genome shotgun (WGS) entry which is preliminary data.</text>
</comment>
<dbReference type="InterPro" id="IPR029044">
    <property type="entry name" value="Nucleotide-diphossugar_trans"/>
</dbReference>
<proteinExistence type="inferred from homology"/>
<dbReference type="InterPro" id="IPR039741">
    <property type="entry name" value="UDP-sugar_pyrophosphorylase"/>
</dbReference>
<dbReference type="Gene3D" id="3.90.550.10">
    <property type="entry name" value="Spore Coat Polysaccharide Biosynthesis Protein SpsA, Chain A"/>
    <property type="match status" value="1"/>
</dbReference>
<dbReference type="PANTHER" id="PTHR11952:SF2">
    <property type="entry name" value="LD24639P"/>
    <property type="match status" value="1"/>
</dbReference>
<dbReference type="PANTHER" id="PTHR11952">
    <property type="entry name" value="UDP- GLUCOSE PYROPHOSPHORYLASE"/>
    <property type="match status" value="1"/>
</dbReference>
<dbReference type="RefSeq" id="WP_210663254.1">
    <property type="nucleotide sequence ID" value="NZ_JAGKQQ010000002.1"/>
</dbReference>
<organism evidence="4 5">
    <name type="scientific">Gemmata palustris</name>
    <dbReference type="NCBI Taxonomy" id="2822762"/>
    <lineage>
        <taxon>Bacteria</taxon>
        <taxon>Pseudomonadati</taxon>
        <taxon>Planctomycetota</taxon>
        <taxon>Planctomycetia</taxon>
        <taxon>Gemmatales</taxon>
        <taxon>Gemmataceae</taxon>
        <taxon>Gemmata</taxon>
    </lineage>
</organism>
<keyword evidence="2" id="KW-0808">Transferase</keyword>
<name>A0ABS5C5U7_9BACT</name>
<dbReference type="Proteomes" id="UP000676565">
    <property type="component" value="Unassembled WGS sequence"/>
</dbReference>
<protein>
    <submittedName>
        <fullName evidence="4">UDPGP type 1 family protein</fullName>
    </submittedName>
</protein>
<reference evidence="4 5" key="1">
    <citation type="submission" date="2021-04" db="EMBL/GenBank/DDBJ databases">
        <authorList>
            <person name="Ivanova A."/>
        </authorList>
    </citation>
    <scope>NUCLEOTIDE SEQUENCE [LARGE SCALE GENOMIC DNA]</scope>
    <source>
        <strain evidence="4 5">G18</strain>
    </source>
</reference>
<evidence type="ECO:0000313" key="5">
    <source>
        <dbReference type="Proteomes" id="UP000676565"/>
    </source>
</evidence>
<evidence type="ECO:0000256" key="2">
    <source>
        <dbReference type="ARBA" id="ARBA00022679"/>
    </source>
</evidence>
<dbReference type="Pfam" id="PF01704">
    <property type="entry name" value="UDPGP"/>
    <property type="match status" value="1"/>
</dbReference>
<evidence type="ECO:0000313" key="4">
    <source>
        <dbReference type="EMBL" id="MBP3960830.1"/>
    </source>
</evidence>
<evidence type="ECO:0000256" key="1">
    <source>
        <dbReference type="ARBA" id="ARBA00010401"/>
    </source>
</evidence>
<dbReference type="CDD" id="cd04193">
    <property type="entry name" value="UDPGlcNAc_PPase"/>
    <property type="match status" value="1"/>
</dbReference>
<keyword evidence="3" id="KW-0548">Nucleotidyltransferase</keyword>
<dbReference type="SUPFAM" id="SSF53448">
    <property type="entry name" value="Nucleotide-diphospho-sugar transferases"/>
    <property type="match status" value="1"/>
</dbReference>
<dbReference type="EMBL" id="JAGKQQ010000002">
    <property type="protein sequence ID" value="MBP3960830.1"/>
    <property type="molecule type" value="Genomic_DNA"/>
</dbReference>
<dbReference type="InterPro" id="IPR002618">
    <property type="entry name" value="UDPGP_fam"/>
</dbReference>
<gene>
    <name evidence="4" type="ORF">J8F10_36880</name>
</gene>
<evidence type="ECO:0000256" key="3">
    <source>
        <dbReference type="ARBA" id="ARBA00022695"/>
    </source>
</evidence>
<comment type="similarity">
    <text evidence="1">Belongs to the UDPGP type 1 family.</text>
</comment>